<dbReference type="PANTHER" id="PTHR11717">
    <property type="entry name" value="LOW MOLECULAR WEIGHT PROTEIN TYROSINE PHOSPHATASE"/>
    <property type="match status" value="1"/>
</dbReference>
<proteinExistence type="inferred from homology"/>
<keyword evidence="9" id="KW-1185">Reference proteome</keyword>
<feature type="active site" description="Proton donor" evidence="6">
    <location>
        <position position="117"/>
    </location>
</feature>
<keyword evidence="4" id="KW-0904">Protein phosphatase</keyword>
<dbReference type="RefSeq" id="WP_128519316.1">
    <property type="nucleotide sequence ID" value="NZ_CAUWBR010000037.1"/>
</dbReference>
<reference evidence="8 9" key="1">
    <citation type="submission" date="2018-11" db="EMBL/GenBank/DDBJ databases">
        <title>Clostridium sp. nov., a member of the family Erysipelotrichaceae isolated from pig faeces.</title>
        <authorList>
            <person name="Chang Y.-H."/>
        </authorList>
    </citation>
    <scope>NUCLEOTIDE SEQUENCE [LARGE SCALE GENOMIC DNA]</scope>
    <source>
        <strain evidence="8 9">YH-panp20</strain>
    </source>
</reference>
<dbReference type="SUPFAM" id="SSF52788">
    <property type="entry name" value="Phosphotyrosine protein phosphatases I"/>
    <property type="match status" value="1"/>
</dbReference>
<dbReference type="InterPro" id="IPR017867">
    <property type="entry name" value="Tyr_phospatase_low_mol_wt"/>
</dbReference>
<evidence type="ECO:0000259" key="7">
    <source>
        <dbReference type="SMART" id="SM00226"/>
    </source>
</evidence>
<sequence length="150" mass="17848">MLKILFVCHGNICRSPMAEFIMKDLCRKQGYTMEVDSVAATYEEIGNDMYYPARSKLKEKGIPFSKRQARILTKSDYQKFDHIYYMDAENRRDILRILGSDPQHKVQRLLPDRDVSDPWWTDDFETAYQDIWEGCIYRLKQLAQMIDAYE</sequence>
<comment type="catalytic activity">
    <reaction evidence="5">
        <text>O-phospho-L-tyrosyl-[protein] + H2O = L-tyrosyl-[protein] + phosphate</text>
        <dbReference type="Rhea" id="RHEA:10684"/>
        <dbReference type="Rhea" id="RHEA-COMP:10136"/>
        <dbReference type="Rhea" id="RHEA-COMP:20101"/>
        <dbReference type="ChEBI" id="CHEBI:15377"/>
        <dbReference type="ChEBI" id="CHEBI:43474"/>
        <dbReference type="ChEBI" id="CHEBI:46858"/>
        <dbReference type="ChEBI" id="CHEBI:61978"/>
        <dbReference type="EC" id="3.1.3.48"/>
    </reaction>
</comment>
<dbReference type="PANTHER" id="PTHR11717:SF7">
    <property type="entry name" value="LOW MOLECULAR WEIGHT PHOSPHOTYROSINE PROTEIN PHOSPHATASE"/>
    <property type="match status" value="1"/>
</dbReference>
<dbReference type="Proteomes" id="UP000276568">
    <property type="component" value="Unassembled WGS sequence"/>
</dbReference>
<feature type="active site" description="Nucleophile" evidence="6">
    <location>
        <position position="8"/>
    </location>
</feature>
<dbReference type="EC" id="3.1.3.48" evidence="2"/>
<gene>
    <name evidence="8" type="ORF">EDX97_00745</name>
</gene>
<evidence type="ECO:0000313" key="9">
    <source>
        <dbReference type="Proteomes" id="UP000276568"/>
    </source>
</evidence>
<dbReference type="InterPro" id="IPR036196">
    <property type="entry name" value="Ptyr_pPase_sf"/>
</dbReference>
<evidence type="ECO:0000313" key="8">
    <source>
        <dbReference type="EMBL" id="RNM31135.1"/>
    </source>
</evidence>
<dbReference type="Pfam" id="PF01451">
    <property type="entry name" value="LMWPc"/>
    <property type="match status" value="1"/>
</dbReference>
<feature type="active site" evidence="6">
    <location>
        <position position="14"/>
    </location>
</feature>
<dbReference type="CDD" id="cd16343">
    <property type="entry name" value="LMWPTP"/>
    <property type="match status" value="1"/>
</dbReference>
<dbReference type="OrthoDB" id="9784339at2"/>
<dbReference type="InterPro" id="IPR023485">
    <property type="entry name" value="Ptyr_pPase"/>
</dbReference>
<evidence type="ECO:0000256" key="3">
    <source>
        <dbReference type="ARBA" id="ARBA00022801"/>
    </source>
</evidence>
<feature type="domain" description="Phosphotyrosine protein phosphatase I" evidence="7">
    <location>
        <begin position="2"/>
        <end position="141"/>
    </location>
</feature>
<protein>
    <recommendedName>
        <fullName evidence="2">protein-tyrosine-phosphatase</fullName>
        <ecNumber evidence="2">3.1.3.48</ecNumber>
    </recommendedName>
</protein>
<dbReference type="AlphaFoldDB" id="A0A3N0I2A3"/>
<organism evidence="8 9">
    <name type="scientific">Absicoccus porci</name>
    <dbReference type="NCBI Taxonomy" id="2486576"/>
    <lineage>
        <taxon>Bacteria</taxon>
        <taxon>Bacillati</taxon>
        <taxon>Bacillota</taxon>
        <taxon>Erysipelotrichia</taxon>
        <taxon>Erysipelotrichales</taxon>
        <taxon>Erysipelotrichaceae</taxon>
        <taxon>Absicoccus</taxon>
    </lineage>
</organism>
<evidence type="ECO:0000256" key="4">
    <source>
        <dbReference type="ARBA" id="ARBA00022912"/>
    </source>
</evidence>
<name>A0A3N0I2A3_9FIRM</name>
<comment type="similarity">
    <text evidence="1">Belongs to the low molecular weight phosphotyrosine protein phosphatase family.</text>
</comment>
<accession>A0A3N0I2A3</accession>
<dbReference type="GO" id="GO:0004725">
    <property type="term" value="F:protein tyrosine phosphatase activity"/>
    <property type="evidence" value="ECO:0007669"/>
    <property type="project" value="UniProtKB-EC"/>
</dbReference>
<dbReference type="SMART" id="SM00226">
    <property type="entry name" value="LMWPc"/>
    <property type="match status" value="1"/>
</dbReference>
<dbReference type="PRINTS" id="PR00719">
    <property type="entry name" value="LMWPTPASE"/>
</dbReference>
<dbReference type="EMBL" id="RJQC01000001">
    <property type="protein sequence ID" value="RNM31135.1"/>
    <property type="molecule type" value="Genomic_DNA"/>
</dbReference>
<dbReference type="Gene3D" id="3.40.50.2300">
    <property type="match status" value="1"/>
</dbReference>
<evidence type="ECO:0000256" key="1">
    <source>
        <dbReference type="ARBA" id="ARBA00011063"/>
    </source>
</evidence>
<evidence type="ECO:0000256" key="5">
    <source>
        <dbReference type="ARBA" id="ARBA00051722"/>
    </source>
</evidence>
<keyword evidence="3" id="KW-0378">Hydrolase</keyword>
<evidence type="ECO:0000256" key="2">
    <source>
        <dbReference type="ARBA" id="ARBA00013064"/>
    </source>
</evidence>
<comment type="caution">
    <text evidence="8">The sequence shown here is derived from an EMBL/GenBank/DDBJ whole genome shotgun (WGS) entry which is preliminary data.</text>
</comment>
<dbReference type="InterPro" id="IPR050438">
    <property type="entry name" value="LMW_PTPase"/>
</dbReference>
<evidence type="ECO:0000256" key="6">
    <source>
        <dbReference type="PIRSR" id="PIRSR617867-1"/>
    </source>
</evidence>